<comment type="caution">
    <text evidence="2">The sequence shown here is derived from an EMBL/GenBank/DDBJ whole genome shotgun (WGS) entry which is preliminary data.</text>
</comment>
<proteinExistence type="predicted"/>
<name>A0A9E1BAL9_9BACT</name>
<evidence type="ECO:0000313" key="2">
    <source>
        <dbReference type="EMBL" id="MBS5830560.1"/>
    </source>
</evidence>
<feature type="non-terminal residue" evidence="2">
    <location>
        <position position="1"/>
    </location>
</feature>
<dbReference type="EMBL" id="JAHAKR010000335">
    <property type="protein sequence ID" value="MBS5830560.1"/>
    <property type="molecule type" value="Genomic_DNA"/>
</dbReference>
<reference evidence="2" key="1">
    <citation type="submission" date="2021-02" db="EMBL/GenBank/DDBJ databases">
        <title>Infant gut strain persistence is associated with maternal origin, phylogeny, and functional potential including surface adhesion and iron acquisition.</title>
        <authorList>
            <person name="Lou Y.C."/>
        </authorList>
    </citation>
    <scope>NUCLEOTIDE SEQUENCE</scope>
    <source>
        <strain evidence="2">L3_101_000G1_dasL3_101_000G1_concoct_7_sub</strain>
    </source>
</reference>
<dbReference type="GO" id="GO:0015074">
    <property type="term" value="P:DNA integration"/>
    <property type="evidence" value="ECO:0007669"/>
    <property type="project" value="InterPro"/>
</dbReference>
<dbReference type="GO" id="GO:0006310">
    <property type="term" value="P:DNA recombination"/>
    <property type="evidence" value="ECO:0007669"/>
    <property type="project" value="UniProtKB-KW"/>
</dbReference>
<dbReference type="InterPro" id="IPR011010">
    <property type="entry name" value="DNA_brk_join_enz"/>
</dbReference>
<dbReference type="AlphaFoldDB" id="A0A9E1BAL9"/>
<dbReference type="InterPro" id="IPR013762">
    <property type="entry name" value="Integrase-like_cat_sf"/>
</dbReference>
<gene>
    <name evidence="2" type="ORF">KIC69_07005</name>
</gene>
<dbReference type="Gene3D" id="1.10.443.10">
    <property type="entry name" value="Intergrase catalytic core"/>
    <property type="match status" value="1"/>
</dbReference>
<dbReference type="GO" id="GO:0003677">
    <property type="term" value="F:DNA binding"/>
    <property type="evidence" value="ECO:0007669"/>
    <property type="project" value="InterPro"/>
</dbReference>
<dbReference type="SUPFAM" id="SSF56349">
    <property type="entry name" value="DNA breaking-rejoining enzymes"/>
    <property type="match status" value="1"/>
</dbReference>
<evidence type="ECO:0000313" key="3">
    <source>
        <dbReference type="Proteomes" id="UP000824019"/>
    </source>
</evidence>
<organism evidence="2 3">
    <name type="scientific">Campylobacter concisus</name>
    <dbReference type="NCBI Taxonomy" id="199"/>
    <lineage>
        <taxon>Bacteria</taxon>
        <taxon>Pseudomonadati</taxon>
        <taxon>Campylobacterota</taxon>
        <taxon>Epsilonproteobacteria</taxon>
        <taxon>Campylobacterales</taxon>
        <taxon>Campylobacteraceae</taxon>
        <taxon>Campylobacter</taxon>
    </lineage>
</organism>
<protein>
    <submittedName>
        <fullName evidence="2">Uncharacterized protein</fullName>
    </submittedName>
</protein>
<dbReference type="Proteomes" id="UP000824019">
    <property type="component" value="Unassembled WGS sequence"/>
</dbReference>
<evidence type="ECO:0000256" key="1">
    <source>
        <dbReference type="ARBA" id="ARBA00023172"/>
    </source>
</evidence>
<accession>A0A9E1BAL9</accession>
<keyword evidence="1" id="KW-0233">DNA recombination</keyword>
<sequence>LGIKLILCCKNLRCNEMFSLKYDDFVLEGNEYVITFGNKKSKIKASFIEKELQILSSYKDLKDGYVFVSRNKNLLDSVTFNYNVTEIGKNVNIENLCPIDLKRVPFFI</sequence>